<accession>A0A840FVP6</accession>
<dbReference type="Pfam" id="PF00550">
    <property type="entry name" value="PP-binding"/>
    <property type="match status" value="1"/>
</dbReference>
<dbReference type="PROSITE" id="PS00012">
    <property type="entry name" value="PHOSPHOPANTETHEINE"/>
    <property type="match status" value="1"/>
</dbReference>
<evidence type="ECO:0000256" key="1">
    <source>
        <dbReference type="ARBA" id="ARBA00022450"/>
    </source>
</evidence>
<keyword evidence="2" id="KW-0597">Phosphoprotein</keyword>
<dbReference type="EMBL" id="JACIGE010000001">
    <property type="protein sequence ID" value="MBB4245804.1"/>
    <property type="molecule type" value="Genomic_DNA"/>
</dbReference>
<dbReference type="Gene3D" id="1.10.1200.10">
    <property type="entry name" value="ACP-like"/>
    <property type="match status" value="1"/>
</dbReference>
<evidence type="ECO:0000313" key="5">
    <source>
        <dbReference type="Proteomes" id="UP000587070"/>
    </source>
</evidence>
<dbReference type="Proteomes" id="UP000587070">
    <property type="component" value="Unassembled WGS sequence"/>
</dbReference>
<keyword evidence="1" id="KW-0596">Phosphopantetheine</keyword>
<keyword evidence="5" id="KW-1185">Reference proteome</keyword>
<reference evidence="4 5" key="1">
    <citation type="submission" date="2020-08" db="EMBL/GenBank/DDBJ databases">
        <title>Genome sequencing of Purple Non-Sulfur Bacteria from various extreme environments.</title>
        <authorList>
            <person name="Mayer M."/>
        </authorList>
    </citation>
    <scope>NUCLEOTIDE SEQUENCE [LARGE SCALE GENOMIC DNA]</scope>
    <source>
        <strain evidence="4 5">2761</strain>
    </source>
</reference>
<name>A0A840FVP6_RHOTE</name>
<protein>
    <submittedName>
        <fullName evidence="4">Acyl carrier protein</fullName>
    </submittedName>
</protein>
<dbReference type="PROSITE" id="PS50075">
    <property type="entry name" value="CARRIER"/>
    <property type="match status" value="1"/>
</dbReference>
<dbReference type="AlphaFoldDB" id="A0A840FVP6"/>
<comment type="caution">
    <text evidence="4">The sequence shown here is derived from an EMBL/GenBank/DDBJ whole genome shotgun (WGS) entry which is preliminary data.</text>
</comment>
<sequence length="105" mass="11855">MVLDIGRSSVTHMLEDLIKNYLVTNKQVDPAKFDLPSLQVADLGLDSLDMVEMLFEIEDQCGFQLPDPMRYMQMSFADMVANIESAIREHFNGELPELAFAKAEA</sequence>
<evidence type="ECO:0000256" key="2">
    <source>
        <dbReference type="ARBA" id="ARBA00022553"/>
    </source>
</evidence>
<evidence type="ECO:0000313" key="4">
    <source>
        <dbReference type="EMBL" id="MBB4245804.1"/>
    </source>
</evidence>
<gene>
    <name evidence="4" type="ORF">GGD90_000153</name>
</gene>
<dbReference type="InterPro" id="IPR036736">
    <property type="entry name" value="ACP-like_sf"/>
</dbReference>
<dbReference type="InterPro" id="IPR009081">
    <property type="entry name" value="PP-bd_ACP"/>
</dbReference>
<organism evidence="4 5">
    <name type="scientific">Rhodocyclus tenuis</name>
    <name type="common">Rhodospirillum tenue</name>
    <dbReference type="NCBI Taxonomy" id="1066"/>
    <lineage>
        <taxon>Bacteria</taxon>
        <taxon>Pseudomonadati</taxon>
        <taxon>Pseudomonadota</taxon>
        <taxon>Betaproteobacteria</taxon>
        <taxon>Rhodocyclales</taxon>
        <taxon>Rhodocyclaceae</taxon>
        <taxon>Rhodocyclus</taxon>
    </lineage>
</organism>
<dbReference type="InterPro" id="IPR006162">
    <property type="entry name" value="Ppantetheine_attach_site"/>
</dbReference>
<evidence type="ECO:0000259" key="3">
    <source>
        <dbReference type="PROSITE" id="PS50075"/>
    </source>
</evidence>
<dbReference type="SUPFAM" id="SSF47336">
    <property type="entry name" value="ACP-like"/>
    <property type="match status" value="1"/>
</dbReference>
<feature type="domain" description="Carrier" evidence="3">
    <location>
        <begin position="12"/>
        <end position="87"/>
    </location>
</feature>
<proteinExistence type="predicted"/>